<name>A0A7U2HWH3_PHANO</name>
<dbReference type="VEuPathDB" id="FungiDB:JI435_403460"/>
<proteinExistence type="predicted"/>
<reference evidence="3" key="1">
    <citation type="journal article" date="2021" name="BMC Genomics">
        <title>Chromosome-level genome assembly and manually-curated proteome of model necrotroph Parastagonospora nodorum Sn15 reveals a genome-wide trove of candidate effector homologs, and redundancy of virulence-related functions within an accessory chromosome.</title>
        <authorList>
            <person name="Bertazzoni S."/>
            <person name="Jones D.A.B."/>
            <person name="Phan H.T."/>
            <person name="Tan K.-C."/>
            <person name="Hane J.K."/>
        </authorList>
    </citation>
    <scope>NUCLEOTIDE SEQUENCE [LARGE SCALE GENOMIC DNA]</scope>
    <source>
        <strain evidence="3">SN15 / ATCC MYA-4574 / FGSC 10173)</strain>
    </source>
</reference>
<dbReference type="Proteomes" id="UP000663193">
    <property type="component" value="Chromosome 3"/>
</dbReference>
<feature type="non-terminal residue" evidence="2">
    <location>
        <position position="1"/>
    </location>
</feature>
<keyword evidence="3" id="KW-1185">Reference proteome</keyword>
<sequence>TALSGVLMIAIIPFTVSLNQFCISAFASLIFTLAQHLLTFTTSKDLDTKKNRKVRDDTEYTKIFWHGNGSSWGCVVLAINSHAHCALVQQRLLCHTKKSCSLGWVGNRFGVGWDTYRYTYE</sequence>
<keyword evidence="1" id="KW-0472">Membrane</keyword>
<evidence type="ECO:0000256" key="1">
    <source>
        <dbReference type="SAM" id="Phobius"/>
    </source>
</evidence>
<gene>
    <name evidence="2" type="ORF">JI435_403460</name>
</gene>
<keyword evidence="1" id="KW-0812">Transmembrane</keyword>
<evidence type="ECO:0000313" key="2">
    <source>
        <dbReference type="EMBL" id="QRC93238.1"/>
    </source>
</evidence>
<feature type="transmembrane region" description="Helical" evidence="1">
    <location>
        <begin position="6"/>
        <end position="34"/>
    </location>
</feature>
<dbReference type="AlphaFoldDB" id="A0A7U2HWH3"/>
<evidence type="ECO:0000313" key="3">
    <source>
        <dbReference type="Proteomes" id="UP000663193"/>
    </source>
</evidence>
<dbReference type="EMBL" id="CP069025">
    <property type="protein sequence ID" value="QRC93238.1"/>
    <property type="molecule type" value="Genomic_DNA"/>
</dbReference>
<organism evidence="2 3">
    <name type="scientific">Phaeosphaeria nodorum (strain SN15 / ATCC MYA-4574 / FGSC 10173)</name>
    <name type="common">Glume blotch fungus</name>
    <name type="synonym">Parastagonospora nodorum</name>
    <dbReference type="NCBI Taxonomy" id="321614"/>
    <lineage>
        <taxon>Eukaryota</taxon>
        <taxon>Fungi</taxon>
        <taxon>Dikarya</taxon>
        <taxon>Ascomycota</taxon>
        <taxon>Pezizomycotina</taxon>
        <taxon>Dothideomycetes</taxon>
        <taxon>Pleosporomycetidae</taxon>
        <taxon>Pleosporales</taxon>
        <taxon>Pleosporineae</taxon>
        <taxon>Phaeosphaeriaceae</taxon>
        <taxon>Parastagonospora</taxon>
    </lineage>
</organism>
<keyword evidence="1" id="KW-1133">Transmembrane helix</keyword>
<accession>A0A7U2HWH3</accession>
<protein>
    <submittedName>
        <fullName evidence="2">Uncharacterized protein</fullName>
    </submittedName>
</protein>